<organism evidence="1 2">
    <name type="scientific">Theileria equi strain WA</name>
    <dbReference type="NCBI Taxonomy" id="1537102"/>
    <lineage>
        <taxon>Eukaryota</taxon>
        <taxon>Sar</taxon>
        <taxon>Alveolata</taxon>
        <taxon>Apicomplexa</taxon>
        <taxon>Aconoidasida</taxon>
        <taxon>Piroplasmida</taxon>
        <taxon>Theileriidae</taxon>
        <taxon>Theileria</taxon>
    </lineage>
</organism>
<accession>L0B3M0</accession>
<dbReference type="VEuPathDB" id="PiroplasmaDB:BEWA_011270"/>
<evidence type="ECO:0000313" key="2">
    <source>
        <dbReference type="Proteomes" id="UP000031512"/>
    </source>
</evidence>
<keyword evidence="2" id="KW-1185">Reference proteome</keyword>
<proteinExistence type="predicted"/>
<sequence>MSSDIAVGIFLQRLLHEKYMEDSKVDVLLQSVIRGVGLNFTTKSSFIQYANNLLSDVGFMLVRVIVAGKRYYSLKDLDSINIGESMQSENAVYLLSQDDLKTPTRKLRDLQNSELATFTQNSTLSESRHVTPFKLYGSKFTNTELIIFIDCINTIIETGKPLSLKNNGTLNTWCYVCSKRSLIDDSAQFALFCRFERKKWLEYEDSGTSIAPGIRFYFVCL</sequence>
<dbReference type="eggNOG" id="ENOG502TNA2">
    <property type="taxonomic scope" value="Eukaryota"/>
</dbReference>
<dbReference type="EMBL" id="CP001670">
    <property type="protein sequence ID" value="AFZ81709.1"/>
    <property type="molecule type" value="Genomic_DNA"/>
</dbReference>
<dbReference type="KEGG" id="beq:BEWA_011270"/>
<dbReference type="OrthoDB" id="367222at2759"/>
<protein>
    <submittedName>
        <fullName evidence="1">Uncharacterized protein</fullName>
    </submittedName>
</protein>
<name>L0B3M0_THEEQ</name>
<dbReference type="RefSeq" id="XP_004831375.1">
    <property type="nucleotide sequence ID" value="XM_004831318.1"/>
</dbReference>
<dbReference type="GeneID" id="15806440"/>
<dbReference type="Proteomes" id="UP000031512">
    <property type="component" value="Chromosome 3"/>
</dbReference>
<dbReference type="STRING" id="1537102.L0B3M0"/>
<reference evidence="1 2" key="1">
    <citation type="journal article" date="2012" name="BMC Genomics">
        <title>Comparative genomic analysis and phylogenetic position of Theileria equi.</title>
        <authorList>
            <person name="Kappmeyer L.S."/>
            <person name="Thiagarajan M."/>
            <person name="Herndon D.R."/>
            <person name="Ramsay J.D."/>
            <person name="Caler E."/>
            <person name="Djikeng A."/>
            <person name="Gillespie J.J."/>
            <person name="Lau A.O."/>
            <person name="Roalson E.H."/>
            <person name="Silva J.C."/>
            <person name="Silva M.G."/>
            <person name="Suarez C.E."/>
            <person name="Ueti M.W."/>
            <person name="Nene V.M."/>
            <person name="Mealey R.H."/>
            <person name="Knowles D.P."/>
            <person name="Brayton K.A."/>
        </authorList>
    </citation>
    <scope>NUCLEOTIDE SEQUENCE [LARGE SCALE GENOMIC DNA]</scope>
    <source>
        <strain evidence="1 2">WA</strain>
    </source>
</reference>
<evidence type="ECO:0000313" key="1">
    <source>
        <dbReference type="EMBL" id="AFZ81709.1"/>
    </source>
</evidence>
<dbReference type="AlphaFoldDB" id="L0B3M0"/>
<gene>
    <name evidence="1" type="ORF">BEWA_011270</name>
</gene>